<dbReference type="InterPro" id="IPR032466">
    <property type="entry name" value="Metal_Hydrolase"/>
</dbReference>
<comment type="similarity">
    <text evidence="1">Belongs to the metallo-dependent hydrolases superfamily. TatD-type hydrolase family.</text>
</comment>
<dbReference type="PROSITE" id="PS01137">
    <property type="entry name" value="TATD_1"/>
    <property type="match status" value="1"/>
</dbReference>
<dbReference type="RefSeq" id="WP_224190047.1">
    <property type="nucleotide sequence ID" value="NZ_JAIRAU010000001.1"/>
</dbReference>
<keyword evidence="2 3" id="KW-0378">Hydrolase</keyword>
<dbReference type="SUPFAM" id="SSF51556">
    <property type="entry name" value="Metallo-dependent hydrolases"/>
    <property type="match status" value="1"/>
</dbReference>
<dbReference type="Proteomes" id="UP001139031">
    <property type="component" value="Unassembled WGS sequence"/>
</dbReference>
<sequence>MDFPVFWPNWARTSQTGGVAVTGWWFYKKPPGASNPQDRFPGFYRMNLIDTHAHIDMPRFGDRAERRFAAVRAAAAGISAIVIPGVEPESWATLLEVAEDLREFAPSVRFHTALGIHPQVLPELDPAHDSAVLTALTDQIRTTPAGLVAIGECGLDFGPGGGGVPRERQVAVLRAHFALARETGLPLLLHCLKAHAALLELLDEQPLPPSILHSYSGSAEMVPAFCRGGHAISFAGAITLANARKPVLAARAVAADRLLLETDSPDQTPASRRPARNEPAFLGDIARAVAAARDEPLELVAATTTDNARRLLRLAA</sequence>
<proteinExistence type="inferred from homology"/>
<evidence type="ECO:0000256" key="1">
    <source>
        <dbReference type="ARBA" id="ARBA00009275"/>
    </source>
</evidence>
<dbReference type="PIRSF" id="PIRSF005902">
    <property type="entry name" value="DNase_TatD"/>
    <property type="match status" value="1"/>
</dbReference>
<accession>A0ABS7TJ92</accession>
<dbReference type="InterPro" id="IPR001130">
    <property type="entry name" value="TatD-like"/>
</dbReference>
<dbReference type="PANTHER" id="PTHR46124">
    <property type="entry name" value="D-AMINOACYL-TRNA DEACYLASE"/>
    <property type="match status" value="1"/>
</dbReference>
<reference evidence="3" key="1">
    <citation type="submission" date="2021-08" db="EMBL/GenBank/DDBJ databases">
        <authorList>
            <person name="Stevens D.C."/>
        </authorList>
    </citation>
    <scope>NUCLEOTIDE SEQUENCE</scope>
    <source>
        <strain evidence="3">DSM 53165</strain>
    </source>
</reference>
<dbReference type="Gene3D" id="3.20.20.140">
    <property type="entry name" value="Metal-dependent hydrolases"/>
    <property type="match status" value="1"/>
</dbReference>
<evidence type="ECO:0000256" key="2">
    <source>
        <dbReference type="ARBA" id="ARBA00022801"/>
    </source>
</evidence>
<dbReference type="GO" id="GO:0016787">
    <property type="term" value="F:hydrolase activity"/>
    <property type="evidence" value="ECO:0007669"/>
    <property type="project" value="UniProtKB-KW"/>
</dbReference>
<dbReference type="Pfam" id="PF01026">
    <property type="entry name" value="TatD_DNase"/>
    <property type="match status" value="1"/>
</dbReference>
<name>A0ABS7TJ92_9BACT</name>
<protein>
    <submittedName>
        <fullName evidence="3">TatD family hydrolase</fullName>
    </submittedName>
</protein>
<dbReference type="EMBL" id="JAIRAU010000001">
    <property type="protein sequence ID" value="MBZ5708297.1"/>
    <property type="molecule type" value="Genomic_DNA"/>
</dbReference>
<comment type="caution">
    <text evidence="3">The sequence shown here is derived from an EMBL/GenBank/DDBJ whole genome shotgun (WGS) entry which is preliminary data.</text>
</comment>
<dbReference type="PANTHER" id="PTHR46124:SF3">
    <property type="entry name" value="HYDROLASE"/>
    <property type="match status" value="1"/>
</dbReference>
<dbReference type="InterPro" id="IPR018228">
    <property type="entry name" value="DNase_TatD-rel_CS"/>
</dbReference>
<keyword evidence="4" id="KW-1185">Reference proteome</keyword>
<dbReference type="CDD" id="cd01310">
    <property type="entry name" value="TatD_DNAse"/>
    <property type="match status" value="1"/>
</dbReference>
<evidence type="ECO:0000313" key="4">
    <source>
        <dbReference type="Proteomes" id="UP001139031"/>
    </source>
</evidence>
<organism evidence="3 4">
    <name type="scientific">Nannocystis pusilla</name>
    <dbReference type="NCBI Taxonomy" id="889268"/>
    <lineage>
        <taxon>Bacteria</taxon>
        <taxon>Pseudomonadati</taxon>
        <taxon>Myxococcota</taxon>
        <taxon>Polyangia</taxon>
        <taxon>Nannocystales</taxon>
        <taxon>Nannocystaceae</taxon>
        <taxon>Nannocystis</taxon>
    </lineage>
</organism>
<evidence type="ECO:0000313" key="3">
    <source>
        <dbReference type="EMBL" id="MBZ5708297.1"/>
    </source>
</evidence>
<gene>
    <name evidence="3" type="ORF">K7C98_03440</name>
</gene>